<dbReference type="InterPro" id="IPR036388">
    <property type="entry name" value="WH-like_DNA-bd_sf"/>
</dbReference>
<evidence type="ECO:0000256" key="1">
    <source>
        <dbReference type="HAMAP-Rule" id="MF_01584"/>
    </source>
</evidence>
<accession>A0A7W8D6T7</accession>
<dbReference type="RefSeq" id="WP_183961541.1">
    <property type="nucleotide sequence ID" value="NZ_JACHHP010000004.1"/>
</dbReference>
<dbReference type="PANTHER" id="PTHR38768:SF1">
    <property type="entry name" value="UPF0502 PROTEIN YCEH"/>
    <property type="match status" value="1"/>
</dbReference>
<protein>
    <submittedName>
        <fullName evidence="2">Uncharacterized protein</fullName>
    </submittedName>
</protein>
<dbReference type="EMBL" id="JACHHP010000004">
    <property type="protein sequence ID" value="MBB5209006.1"/>
    <property type="molecule type" value="Genomic_DNA"/>
</dbReference>
<dbReference type="SUPFAM" id="SSF46785">
    <property type="entry name" value="Winged helix' DNA-binding domain"/>
    <property type="match status" value="2"/>
</dbReference>
<dbReference type="PANTHER" id="PTHR38768">
    <property type="entry name" value="UPF0502 PROTEIN YCEH"/>
    <property type="match status" value="1"/>
</dbReference>
<comment type="caution">
    <text evidence="2">The sequence shown here is derived from an EMBL/GenBank/DDBJ whole genome shotgun (WGS) entry which is preliminary data.</text>
</comment>
<organism evidence="2 3">
    <name type="scientific">Chiayiivirga flava</name>
    <dbReference type="NCBI Taxonomy" id="659595"/>
    <lineage>
        <taxon>Bacteria</taxon>
        <taxon>Pseudomonadati</taxon>
        <taxon>Pseudomonadota</taxon>
        <taxon>Gammaproteobacteria</taxon>
        <taxon>Lysobacterales</taxon>
        <taxon>Lysobacteraceae</taxon>
        <taxon>Chiayiivirga</taxon>
    </lineage>
</organism>
<name>A0A7W8D6T7_9GAMM</name>
<dbReference type="HAMAP" id="MF_01584">
    <property type="entry name" value="UPF0502"/>
    <property type="match status" value="1"/>
</dbReference>
<reference evidence="2 3" key="1">
    <citation type="submission" date="2020-08" db="EMBL/GenBank/DDBJ databases">
        <title>Genomic Encyclopedia of Type Strains, Phase IV (KMG-IV): sequencing the most valuable type-strain genomes for metagenomic binning, comparative biology and taxonomic classification.</title>
        <authorList>
            <person name="Goeker M."/>
        </authorList>
    </citation>
    <scope>NUCLEOTIDE SEQUENCE [LARGE SCALE GENOMIC DNA]</scope>
    <source>
        <strain evidence="2 3">DSM 24163</strain>
    </source>
</reference>
<keyword evidence="3" id="KW-1185">Reference proteome</keyword>
<dbReference type="AlphaFoldDB" id="A0A7W8D6T7"/>
<dbReference type="InterPro" id="IPR007432">
    <property type="entry name" value="DUF480"/>
</dbReference>
<proteinExistence type="inferred from homology"/>
<dbReference type="InterPro" id="IPR036390">
    <property type="entry name" value="WH_DNA-bd_sf"/>
</dbReference>
<dbReference type="Gene3D" id="1.10.10.10">
    <property type="entry name" value="Winged helix-like DNA-binding domain superfamily/Winged helix DNA-binding domain"/>
    <property type="match status" value="2"/>
</dbReference>
<sequence length="230" mass="24848">MHDHTPDAPDTQTGLGPDLTLGATEARILGCLIEKEATTPEQYPLTENALVVACNQKTSRDPIMDLSPGEVGHALRQLEPRHLLRSVHGARAQRYEHRFAQAYGITAPQQAVLGVLLLRGPQTLNELLTRTERIGRFDDAEALRHTLDRLMQREPALVVRLPRAAGQREERFAHLLCGPIDVEALAAAAPTASTPAAPGSAARSALENRIAALETRIAALEQALGVEPPA</sequence>
<comment type="similarity">
    <text evidence="1">Belongs to the UPF0502 family.</text>
</comment>
<evidence type="ECO:0000313" key="3">
    <source>
        <dbReference type="Proteomes" id="UP000521199"/>
    </source>
</evidence>
<dbReference type="Pfam" id="PF04337">
    <property type="entry name" value="DUF480"/>
    <property type="match status" value="1"/>
</dbReference>
<evidence type="ECO:0000313" key="2">
    <source>
        <dbReference type="EMBL" id="MBB5209006.1"/>
    </source>
</evidence>
<dbReference type="Proteomes" id="UP000521199">
    <property type="component" value="Unassembled WGS sequence"/>
</dbReference>
<gene>
    <name evidence="2" type="ORF">HNQ52_002556</name>
</gene>